<dbReference type="GO" id="GO:0003950">
    <property type="term" value="F:NAD+ poly-ADP-ribosyltransferase activity"/>
    <property type="evidence" value="ECO:0007669"/>
    <property type="project" value="UniProtKB-EC"/>
</dbReference>
<gene>
    <name evidence="3" type="primary">PARP10</name>
    <name evidence="3" type="ORF">OS493_005198</name>
</gene>
<proteinExistence type="predicted"/>
<evidence type="ECO:0000313" key="3">
    <source>
        <dbReference type="EMBL" id="KAJ7374845.1"/>
    </source>
</evidence>
<dbReference type="Proteomes" id="UP001163046">
    <property type="component" value="Unassembled WGS sequence"/>
</dbReference>
<keyword evidence="3" id="KW-0328">Glycosyltransferase</keyword>
<keyword evidence="3" id="KW-0808">Transferase</keyword>
<dbReference type="InterPro" id="IPR000504">
    <property type="entry name" value="RRM_dom"/>
</dbReference>
<evidence type="ECO:0000256" key="1">
    <source>
        <dbReference type="PROSITE-ProRule" id="PRU00176"/>
    </source>
</evidence>
<keyword evidence="1" id="KW-0694">RNA-binding</keyword>
<accession>A0A9W9Z4M7</accession>
<comment type="caution">
    <text evidence="3">The sequence shown here is derived from an EMBL/GenBank/DDBJ whole genome shotgun (WGS) entry which is preliminary data.</text>
</comment>
<feature type="domain" description="RRM" evidence="2">
    <location>
        <begin position="4"/>
        <end position="70"/>
    </location>
</feature>
<dbReference type="PROSITE" id="PS50102">
    <property type="entry name" value="RRM"/>
    <property type="match status" value="1"/>
</dbReference>
<evidence type="ECO:0000259" key="2">
    <source>
        <dbReference type="PROSITE" id="PS50102"/>
    </source>
</evidence>
<keyword evidence="4" id="KW-1185">Reference proteome</keyword>
<reference evidence="3" key="1">
    <citation type="submission" date="2023-01" db="EMBL/GenBank/DDBJ databases">
        <title>Genome assembly of the deep-sea coral Lophelia pertusa.</title>
        <authorList>
            <person name="Herrera S."/>
            <person name="Cordes E."/>
        </authorList>
    </citation>
    <scope>NUCLEOTIDE SEQUENCE</scope>
    <source>
        <strain evidence="3">USNM1676648</strain>
        <tissue evidence="3">Polyp</tissue>
    </source>
</reference>
<dbReference type="Gene3D" id="3.30.70.330">
    <property type="match status" value="1"/>
</dbReference>
<protein>
    <submittedName>
        <fullName evidence="3">Poly ADP-ribose polymerase 10</fullName>
        <ecNumber evidence="3">2.4.2.30</ecNumber>
    </submittedName>
</protein>
<dbReference type="InterPro" id="IPR035979">
    <property type="entry name" value="RBD_domain_sf"/>
</dbReference>
<dbReference type="InterPro" id="IPR012677">
    <property type="entry name" value="Nucleotide-bd_a/b_plait_sf"/>
</dbReference>
<dbReference type="SUPFAM" id="SSF54928">
    <property type="entry name" value="RNA-binding domain, RBD"/>
    <property type="match status" value="1"/>
</dbReference>
<name>A0A9W9Z4M7_9CNID</name>
<sequence length="70" mass="7500">MDSTRIMVSGLPDGTTETQLVIYFQSERDSGGGDVQSIEIDGELAFVTFEDAKATARVGPTQPSFSKLSN</sequence>
<evidence type="ECO:0000313" key="4">
    <source>
        <dbReference type="Proteomes" id="UP001163046"/>
    </source>
</evidence>
<dbReference type="OrthoDB" id="5990487at2759"/>
<dbReference type="Pfam" id="PF23085">
    <property type="entry name" value="RRM_PARP14_3"/>
    <property type="match status" value="1"/>
</dbReference>
<dbReference type="EC" id="2.4.2.30" evidence="3"/>
<organism evidence="3 4">
    <name type="scientific">Desmophyllum pertusum</name>
    <dbReference type="NCBI Taxonomy" id="174260"/>
    <lineage>
        <taxon>Eukaryota</taxon>
        <taxon>Metazoa</taxon>
        <taxon>Cnidaria</taxon>
        <taxon>Anthozoa</taxon>
        <taxon>Hexacorallia</taxon>
        <taxon>Scleractinia</taxon>
        <taxon>Caryophylliina</taxon>
        <taxon>Caryophylliidae</taxon>
        <taxon>Desmophyllum</taxon>
    </lineage>
</organism>
<dbReference type="EMBL" id="MU826827">
    <property type="protein sequence ID" value="KAJ7374845.1"/>
    <property type="molecule type" value="Genomic_DNA"/>
</dbReference>
<dbReference type="AlphaFoldDB" id="A0A9W9Z4M7"/>
<dbReference type="GO" id="GO:0003723">
    <property type="term" value="F:RNA binding"/>
    <property type="evidence" value="ECO:0007669"/>
    <property type="project" value="UniProtKB-UniRule"/>
</dbReference>